<dbReference type="VEuPathDB" id="FungiDB:HGUI_01872"/>
<dbReference type="GO" id="GO:0005730">
    <property type="term" value="C:nucleolus"/>
    <property type="evidence" value="ECO:0007669"/>
    <property type="project" value="EnsemblFungi"/>
</dbReference>
<accession>A0A1L0AZV7</accession>
<proteinExistence type="predicted"/>
<sequence length="327" mass="37535">MSDTEDDEFKKQMEVQRLAFERQFGSLEEMGFEDETKRQESDVSTDSSKEEESTESGSEKSEHEEFDSDLELDIEEQHDTIEPIVSKKEPKVISFGNSIKDEVDKFSGVKLTDKMIKEMQNKKKQPSKEQPDHQSDDYDEDTERKNLQNDIELQNFIRDSHLLNSFGGSNFNSSKDVVGKARMKVMESQMKTLISSNNHISNKNKANLVDKLEKVPVNIRKGMINKHKKRIEKYEADARDNGIVLAKQAKGSFRKIDFTYKKDIERRIGKGIKADMSKNNVMRDKGLKINAIGRSSRNGLVISKNEIKKVTGEYNNKSRGKKGKGRR</sequence>
<name>A0A1L0AZV7_9ASCO</name>
<evidence type="ECO:0000313" key="2">
    <source>
        <dbReference type="EMBL" id="SGZ39672.1"/>
    </source>
</evidence>
<dbReference type="PANTHER" id="PTHR28096:SF1">
    <property type="entry name" value="PROTEIN FAF1"/>
    <property type="match status" value="1"/>
</dbReference>
<feature type="compositionally biased region" description="Basic and acidic residues" evidence="1">
    <location>
        <begin position="75"/>
        <end position="91"/>
    </location>
</feature>
<dbReference type="PANTHER" id="PTHR28096">
    <property type="entry name" value="PROTEIN FAF1"/>
    <property type="match status" value="1"/>
</dbReference>
<feature type="compositionally biased region" description="Acidic residues" evidence="1">
    <location>
        <begin position="64"/>
        <end position="74"/>
    </location>
</feature>
<dbReference type="GO" id="GO:0000462">
    <property type="term" value="P:maturation of SSU-rRNA from tricistronic rRNA transcript (SSU-rRNA, 5.8S rRNA, LSU-rRNA)"/>
    <property type="evidence" value="ECO:0007669"/>
    <property type="project" value="EnsemblFungi"/>
</dbReference>
<organism evidence="2 3">
    <name type="scientific">Hanseniaspora guilliermondii</name>
    <dbReference type="NCBI Taxonomy" id="56406"/>
    <lineage>
        <taxon>Eukaryota</taxon>
        <taxon>Fungi</taxon>
        <taxon>Dikarya</taxon>
        <taxon>Ascomycota</taxon>
        <taxon>Saccharomycotina</taxon>
        <taxon>Saccharomycetes</taxon>
        <taxon>Saccharomycodales</taxon>
        <taxon>Saccharomycodaceae</taxon>
        <taxon>Hanseniaspora</taxon>
    </lineage>
</organism>
<keyword evidence="3" id="KW-1185">Reference proteome</keyword>
<feature type="region of interest" description="Disordered" evidence="1">
    <location>
        <begin position="26"/>
        <end position="97"/>
    </location>
</feature>
<evidence type="ECO:0000256" key="1">
    <source>
        <dbReference type="SAM" id="MobiDB-lite"/>
    </source>
</evidence>
<dbReference type="Proteomes" id="UP000183365">
    <property type="component" value="Unassembled WGS sequence"/>
</dbReference>
<reference evidence="3" key="1">
    <citation type="submission" date="2016-11" db="EMBL/GenBank/DDBJ databases">
        <authorList>
            <person name="Guldener U."/>
        </authorList>
    </citation>
    <scope>NUCLEOTIDE SEQUENCE [LARGE SCALE GENOMIC DNA]</scope>
</reference>
<dbReference type="OrthoDB" id="5556956at2759"/>
<dbReference type="AlphaFoldDB" id="A0A1L0AZV7"/>
<protein>
    <submittedName>
        <fullName evidence="2">Related to Protein FAF1</fullName>
    </submittedName>
</protein>
<dbReference type="InterPro" id="IPR053030">
    <property type="entry name" value="Ribosomal_biogenesis_FAF1-like"/>
</dbReference>
<feature type="compositionally biased region" description="Basic and acidic residues" evidence="1">
    <location>
        <begin position="34"/>
        <end position="63"/>
    </location>
</feature>
<feature type="region of interest" description="Disordered" evidence="1">
    <location>
        <begin position="119"/>
        <end position="143"/>
    </location>
</feature>
<evidence type="ECO:0000313" key="3">
    <source>
        <dbReference type="Proteomes" id="UP000183365"/>
    </source>
</evidence>
<gene>
    <name evidence="2" type="ORF">HGUI_01872</name>
</gene>
<dbReference type="EMBL" id="FQNF01000028">
    <property type="protein sequence ID" value="SGZ39672.1"/>
    <property type="molecule type" value="Genomic_DNA"/>
</dbReference>